<organism evidence="1 2">
    <name type="scientific">Cedecea davisae DSM 4568</name>
    <dbReference type="NCBI Taxonomy" id="566551"/>
    <lineage>
        <taxon>Bacteria</taxon>
        <taxon>Pseudomonadati</taxon>
        <taxon>Pseudomonadota</taxon>
        <taxon>Gammaproteobacteria</taxon>
        <taxon>Enterobacterales</taxon>
        <taxon>Enterobacteriaceae</taxon>
        <taxon>Cedecea</taxon>
    </lineage>
</organism>
<evidence type="ECO:0000313" key="2">
    <source>
        <dbReference type="Proteomes" id="UP000014585"/>
    </source>
</evidence>
<dbReference type="STRING" id="566551.HMPREF0201_01047"/>
<name>S3J115_9ENTR</name>
<evidence type="ECO:0000313" key="1">
    <source>
        <dbReference type="EMBL" id="EPF18446.1"/>
    </source>
</evidence>
<dbReference type="PATRIC" id="fig|566551.4.peg.956"/>
<protein>
    <submittedName>
        <fullName evidence="1">Uncharacterized protein</fullName>
    </submittedName>
</protein>
<dbReference type="Proteomes" id="UP000014585">
    <property type="component" value="Unassembled WGS sequence"/>
</dbReference>
<accession>S3J115</accession>
<dbReference type="HOGENOM" id="CLU_3306742_0_0_6"/>
<reference evidence="1 2" key="1">
    <citation type="submission" date="2013-04" db="EMBL/GenBank/DDBJ databases">
        <authorList>
            <person name="Weinstock G."/>
            <person name="Sodergren E."/>
            <person name="Lobos E.A."/>
            <person name="Fulton L."/>
            <person name="Fulton R."/>
            <person name="Courtney L."/>
            <person name="Fronick C."/>
            <person name="O'Laughlin M."/>
            <person name="Godfrey J."/>
            <person name="Wilson R.M."/>
            <person name="Miner T."/>
            <person name="Farmer C."/>
            <person name="Delehaunty K."/>
            <person name="Cordes M."/>
            <person name="Minx P."/>
            <person name="Tomlinson C."/>
            <person name="Chen J."/>
            <person name="Wollam A."/>
            <person name="Pepin K.H."/>
            <person name="Palsikar V.B."/>
            <person name="Zhang X."/>
            <person name="Suruliraj S."/>
            <person name="Perna N.T."/>
            <person name="Plunkett G."/>
            <person name="Warren W."/>
            <person name="Mitreva M."/>
            <person name="Mardis E.R."/>
            <person name="Wilson R.K."/>
        </authorList>
    </citation>
    <scope>NUCLEOTIDE SEQUENCE [LARGE SCALE GENOMIC DNA]</scope>
    <source>
        <strain evidence="1 2">DSM 4568</strain>
    </source>
</reference>
<dbReference type="AlphaFoldDB" id="S3J115"/>
<sequence length="39" mass="4529">MNKICLQMLKIADPLIFTAKTSAFFRDRQSSLNYLSAEY</sequence>
<comment type="caution">
    <text evidence="1">The sequence shown here is derived from an EMBL/GenBank/DDBJ whole genome shotgun (WGS) entry which is preliminary data.</text>
</comment>
<dbReference type="EMBL" id="ATDT01000006">
    <property type="protein sequence ID" value="EPF18446.1"/>
    <property type="molecule type" value="Genomic_DNA"/>
</dbReference>
<proteinExistence type="predicted"/>
<gene>
    <name evidence="1" type="ORF">HMPREF0201_01047</name>
</gene>